<name>A0A812M4E0_9DINO</name>
<sequence>MRSFRKSPSMMKVNALPLEAGCIQTTATPAFSGSKPSATRASCAISVISAIQARRTRGFDPPRIPVCRAPEAIAAHVLGLSLEHPKRLP</sequence>
<reference evidence="1" key="1">
    <citation type="submission" date="2021-02" db="EMBL/GenBank/DDBJ databases">
        <authorList>
            <person name="Dougan E. K."/>
            <person name="Rhodes N."/>
            <person name="Thang M."/>
            <person name="Chan C."/>
        </authorList>
    </citation>
    <scope>NUCLEOTIDE SEQUENCE</scope>
</reference>
<gene>
    <name evidence="1" type="ORF">SNAT2548_LOCUS13210</name>
</gene>
<protein>
    <submittedName>
        <fullName evidence="1">Uncharacterized protein</fullName>
    </submittedName>
</protein>
<organism evidence="1 2">
    <name type="scientific">Symbiodinium natans</name>
    <dbReference type="NCBI Taxonomy" id="878477"/>
    <lineage>
        <taxon>Eukaryota</taxon>
        <taxon>Sar</taxon>
        <taxon>Alveolata</taxon>
        <taxon>Dinophyceae</taxon>
        <taxon>Suessiales</taxon>
        <taxon>Symbiodiniaceae</taxon>
        <taxon>Symbiodinium</taxon>
    </lineage>
</organism>
<dbReference type="EMBL" id="CAJNDS010001369">
    <property type="protein sequence ID" value="CAE7256801.1"/>
    <property type="molecule type" value="Genomic_DNA"/>
</dbReference>
<proteinExistence type="predicted"/>
<dbReference type="Proteomes" id="UP000604046">
    <property type="component" value="Unassembled WGS sequence"/>
</dbReference>
<keyword evidence="2" id="KW-1185">Reference proteome</keyword>
<comment type="caution">
    <text evidence="1">The sequence shown here is derived from an EMBL/GenBank/DDBJ whole genome shotgun (WGS) entry which is preliminary data.</text>
</comment>
<evidence type="ECO:0000313" key="2">
    <source>
        <dbReference type="Proteomes" id="UP000604046"/>
    </source>
</evidence>
<dbReference type="AlphaFoldDB" id="A0A812M4E0"/>
<accession>A0A812M4E0</accession>
<evidence type="ECO:0000313" key="1">
    <source>
        <dbReference type="EMBL" id="CAE7256801.1"/>
    </source>
</evidence>